<keyword evidence="2" id="KW-1185">Reference proteome</keyword>
<accession>A0AAN9MBS2</accession>
<dbReference type="AlphaFoldDB" id="A0AAN9MBS2"/>
<organism evidence="1 2">
    <name type="scientific">Phaseolus coccineus</name>
    <name type="common">Scarlet runner bean</name>
    <name type="synonym">Phaseolus multiflorus</name>
    <dbReference type="NCBI Taxonomy" id="3886"/>
    <lineage>
        <taxon>Eukaryota</taxon>
        <taxon>Viridiplantae</taxon>
        <taxon>Streptophyta</taxon>
        <taxon>Embryophyta</taxon>
        <taxon>Tracheophyta</taxon>
        <taxon>Spermatophyta</taxon>
        <taxon>Magnoliopsida</taxon>
        <taxon>eudicotyledons</taxon>
        <taxon>Gunneridae</taxon>
        <taxon>Pentapetalae</taxon>
        <taxon>rosids</taxon>
        <taxon>fabids</taxon>
        <taxon>Fabales</taxon>
        <taxon>Fabaceae</taxon>
        <taxon>Papilionoideae</taxon>
        <taxon>50 kb inversion clade</taxon>
        <taxon>NPAAA clade</taxon>
        <taxon>indigoferoid/millettioid clade</taxon>
        <taxon>Phaseoleae</taxon>
        <taxon>Phaseolus</taxon>
    </lineage>
</organism>
<sequence>MEVDRKERMWLCQEKNANFQASIILGGMESTRKDSKRRECVLTSDTTLESWKGLEKARFSFGMWSLMMERSKRDLNATSYMFWMWSKAAVGAVKPCNLGETG</sequence>
<evidence type="ECO:0000313" key="1">
    <source>
        <dbReference type="EMBL" id="KAK7349042.1"/>
    </source>
</evidence>
<gene>
    <name evidence="1" type="ORF">VNO80_23882</name>
</gene>
<reference evidence="1 2" key="1">
    <citation type="submission" date="2024-01" db="EMBL/GenBank/DDBJ databases">
        <title>The genomes of 5 underutilized Papilionoideae crops provide insights into root nodulation and disease resistanc.</title>
        <authorList>
            <person name="Jiang F."/>
        </authorList>
    </citation>
    <scope>NUCLEOTIDE SEQUENCE [LARGE SCALE GENOMIC DNA]</scope>
    <source>
        <strain evidence="1">JINMINGXINNONG_FW02</strain>
        <tissue evidence="1">Leaves</tissue>
    </source>
</reference>
<name>A0AAN9MBS2_PHACN</name>
<dbReference type="EMBL" id="JAYMYR010000008">
    <property type="protein sequence ID" value="KAK7349042.1"/>
    <property type="molecule type" value="Genomic_DNA"/>
</dbReference>
<protein>
    <submittedName>
        <fullName evidence="1">Uncharacterized protein</fullName>
    </submittedName>
</protein>
<dbReference type="Proteomes" id="UP001374584">
    <property type="component" value="Unassembled WGS sequence"/>
</dbReference>
<proteinExistence type="predicted"/>
<evidence type="ECO:0000313" key="2">
    <source>
        <dbReference type="Proteomes" id="UP001374584"/>
    </source>
</evidence>
<comment type="caution">
    <text evidence="1">The sequence shown here is derived from an EMBL/GenBank/DDBJ whole genome shotgun (WGS) entry which is preliminary data.</text>
</comment>